<gene>
    <name evidence="3" type="ORF">Pla22_44100</name>
</gene>
<evidence type="ECO:0000256" key="2">
    <source>
        <dbReference type="SAM" id="Phobius"/>
    </source>
</evidence>
<proteinExistence type="predicted"/>
<feature type="transmembrane region" description="Helical" evidence="2">
    <location>
        <begin position="119"/>
        <end position="136"/>
    </location>
</feature>
<dbReference type="InterPro" id="IPR001193">
    <property type="entry name" value="MBTPS2"/>
</dbReference>
<comment type="caution">
    <text evidence="3">The sequence shown here is derived from an EMBL/GenBank/DDBJ whole genome shotgun (WGS) entry which is preliminary data.</text>
</comment>
<evidence type="ECO:0000256" key="1">
    <source>
        <dbReference type="SAM" id="MobiDB-lite"/>
    </source>
</evidence>
<dbReference type="AlphaFoldDB" id="A0A5C5WEG6"/>
<feature type="transmembrane region" description="Helical" evidence="2">
    <location>
        <begin position="327"/>
        <end position="345"/>
    </location>
</feature>
<evidence type="ECO:0000313" key="3">
    <source>
        <dbReference type="EMBL" id="TWT49218.1"/>
    </source>
</evidence>
<reference evidence="3 4" key="1">
    <citation type="submission" date="2019-02" db="EMBL/GenBank/DDBJ databases">
        <title>Deep-cultivation of Planctomycetes and their phenomic and genomic characterization uncovers novel biology.</title>
        <authorList>
            <person name="Wiegand S."/>
            <person name="Jogler M."/>
            <person name="Boedeker C."/>
            <person name="Pinto D."/>
            <person name="Vollmers J."/>
            <person name="Rivas-Marin E."/>
            <person name="Kohn T."/>
            <person name="Peeters S.H."/>
            <person name="Heuer A."/>
            <person name="Rast P."/>
            <person name="Oberbeckmann S."/>
            <person name="Bunk B."/>
            <person name="Jeske O."/>
            <person name="Meyerdierks A."/>
            <person name="Storesund J.E."/>
            <person name="Kallscheuer N."/>
            <person name="Luecker S."/>
            <person name="Lage O.M."/>
            <person name="Pohl T."/>
            <person name="Merkel B.J."/>
            <person name="Hornburger P."/>
            <person name="Mueller R.-W."/>
            <person name="Bruemmer F."/>
            <person name="Labrenz M."/>
            <person name="Spormann A.M."/>
            <person name="Op Den Camp H."/>
            <person name="Overmann J."/>
            <person name="Amann R."/>
            <person name="Jetten M.S.M."/>
            <person name="Mascher T."/>
            <person name="Medema M.H."/>
            <person name="Devos D.P."/>
            <person name="Kaster A.-K."/>
            <person name="Ovreas L."/>
            <person name="Rohde M."/>
            <person name="Galperin M.Y."/>
            <person name="Jogler C."/>
        </authorList>
    </citation>
    <scope>NUCLEOTIDE SEQUENCE [LARGE SCALE GENOMIC DNA]</scope>
    <source>
        <strain evidence="3 4">Pla22</strain>
    </source>
</reference>
<feature type="compositionally biased region" description="Polar residues" evidence="1">
    <location>
        <begin position="543"/>
        <end position="560"/>
    </location>
</feature>
<dbReference type="SUPFAM" id="SSF111369">
    <property type="entry name" value="HlyD-like secretion proteins"/>
    <property type="match status" value="1"/>
</dbReference>
<keyword evidence="2" id="KW-0812">Transmembrane</keyword>
<organism evidence="3 4">
    <name type="scientific">Rubripirellula amarantea</name>
    <dbReference type="NCBI Taxonomy" id="2527999"/>
    <lineage>
        <taxon>Bacteria</taxon>
        <taxon>Pseudomonadati</taxon>
        <taxon>Planctomycetota</taxon>
        <taxon>Planctomycetia</taxon>
        <taxon>Pirellulales</taxon>
        <taxon>Pirellulaceae</taxon>
        <taxon>Rubripirellula</taxon>
    </lineage>
</organism>
<keyword evidence="2" id="KW-0472">Membrane</keyword>
<sequence length="685" mass="75944">MNGFTGDLRRDLISWPDGSDNSTRQNQIVHDDISGRFAKISQRVWKAISEPQSAHDVQSSEVAEAMEQARFAGWTRQRITSEKRQSSPLYIRIPLISIDGLAKLLAIRTGWIFSKPAAIFWRAVITVAVLMIVSRFDQLTQSLARLPIFLTEANAWTIGLVFLSTKFIHELAHATMCRRVGARCGTLGVLLLCGVPCPYCDVTDVWRAPNARDRVSVMVAGIYVELIVASLATFVWCLSSDLWIQFHALNVVIVCGVSTLLFNANPLMRYDGYYVLSDFLNSVNLRRESRQSFDRLVTNRLFRKPMAAVSSFRKRDVFLSGYHSASVAYRILVMIALSAMAIGIADHLHLRSLAIAMTFAFSFMLIVRMVKKAMRLLIGSGTWQGVAWTRRLGFLSVTLSLFAALIFLIPIPRQCQLLGHIDAPSAAKVFLPADGVVDVVNADFGDRVREGEELIRVRDDQTKLDVIELEGHARVASLRSQSVRLSSLDSASLSATEAVGQWESLHAVETAIEANLAFADRQLQRVIVRSPTAGIVIPPAIDSDQSPSRNLSDSSLQSLRGTRSQTGIPWCRVTKEGKLFAVLEANAVYRRELSEGTLLRINESQRPDKVYTAKIVSISAIRRDDHAVTRQASFRVLCEIPTTIGDANLDADFLSRIGGSCVAVADLPGRTLVASAKESLREWLR</sequence>
<dbReference type="GO" id="GO:0016020">
    <property type="term" value="C:membrane"/>
    <property type="evidence" value="ECO:0007669"/>
    <property type="project" value="InterPro"/>
</dbReference>
<feature type="region of interest" description="Disordered" evidence="1">
    <location>
        <begin position="538"/>
        <end position="560"/>
    </location>
</feature>
<name>A0A5C5WEG6_9BACT</name>
<dbReference type="GO" id="GO:0004222">
    <property type="term" value="F:metalloendopeptidase activity"/>
    <property type="evidence" value="ECO:0007669"/>
    <property type="project" value="InterPro"/>
</dbReference>
<dbReference type="EMBL" id="SJPI01000003">
    <property type="protein sequence ID" value="TWT49218.1"/>
    <property type="molecule type" value="Genomic_DNA"/>
</dbReference>
<dbReference type="Proteomes" id="UP000316598">
    <property type="component" value="Unassembled WGS sequence"/>
</dbReference>
<feature type="transmembrane region" description="Helical" evidence="2">
    <location>
        <begin position="351"/>
        <end position="370"/>
    </location>
</feature>
<accession>A0A5C5WEG6</accession>
<feature type="transmembrane region" description="Helical" evidence="2">
    <location>
        <begin position="242"/>
        <end position="262"/>
    </location>
</feature>
<dbReference type="PANTHER" id="PTHR13325:SF3">
    <property type="entry name" value="MEMBRANE-BOUND TRANSCRIPTION FACTOR SITE-2 PROTEASE"/>
    <property type="match status" value="1"/>
</dbReference>
<feature type="transmembrane region" description="Helical" evidence="2">
    <location>
        <begin position="391"/>
        <end position="411"/>
    </location>
</feature>
<dbReference type="OrthoDB" id="9759690at2"/>
<dbReference type="GO" id="GO:0005737">
    <property type="term" value="C:cytoplasm"/>
    <property type="evidence" value="ECO:0007669"/>
    <property type="project" value="TreeGrafter"/>
</dbReference>
<keyword evidence="2" id="KW-1133">Transmembrane helix</keyword>
<protein>
    <submittedName>
        <fullName evidence="3">Peptidase family M50</fullName>
    </submittedName>
</protein>
<dbReference type="PANTHER" id="PTHR13325">
    <property type="entry name" value="PROTEASE M50 MEMBRANE-BOUND TRANSCRIPTION FACTOR SITE 2 PROTEASE"/>
    <property type="match status" value="1"/>
</dbReference>
<keyword evidence="4" id="KW-1185">Reference proteome</keyword>
<dbReference type="GO" id="GO:0031293">
    <property type="term" value="P:membrane protein intracellular domain proteolysis"/>
    <property type="evidence" value="ECO:0007669"/>
    <property type="project" value="TreeGrafter"/>
</dbReference>
<feature type="transmembrane region" description="Helical" evidence="2">
    <location>
        <begin position="215"/>
        <end position="236"/>
    </location>
</feature>
<evidence type="ECO:0000313" key="4">
    <source>
        <dbReference type="Proteomes" id="UP000316598"/>
    </source>
</evidence>
<dbReference type="RefSeq" id="WP_146516769.1">
    <property type="nucleotide sequence ID" value="NZ_SJPI01000003.1"/>
</dbReference>